<dbReference type="EMBL" id="WAGX01000005">
    <property type="protein sequence ID" value="KAB1438263.1"/>
    <property type="molecule type" value="Genomic_DNA"/>
</dbReference>
<feature type="transmembrane region" description="Helical" evidence="1">
    <location>
        <begin position="6"/>
        <end position="26"/>
    </location>
</feature>
<evidence type="ECO:0000313" key="3">
    <source>
        <dbReference type="Proteomes" id="UP000461768"/>
    </source>
</evidence>
<dbReference type="RefSeq" id="WP_151145396.1">
    <property type="nucleotide sequence ID" value="NZ_WAGX01000005.1"/>
</dbReference>
<accession>A0A7V7QKF9</accession>
<feature type="transmembrane region" description="Helical" evidence="1">
    <location>
        <begin position="65"/>
        <end position="83"/>
    </location>
</feature>
<evidence type="ECO:0000313" key="2">
    <source>
        <dbReference type="EMBL" id="KAB1438263.1"/>
    </source>
</evidence>
<dbReference type="PROSITE" id="PS51257">
    <property type="entry name" value="PROKAR_LIPOPROTEIN"/>
    <property type="match status" value="1"/>
</dbReference>
<keyword evidence="3" id="KW-1185">Reference proteome</keyword>
<sequence length="332" mass="37390">MLKVIQVLLLFIFISMLIGCLIMKALKEKQASFFKSILCGSIVMMALFEVLFIPMTILGQTLSRLTQIWTILVGLIALVSALVSKKLILELIKTAFLEIKKINVFDGIVLFFVVIQMVICYKYIFTHANDAYYVGMASTTLTTDQLLSYSPYTGASITWSSYKAHLIASLPAYWAMLAKIFGVTGAFMCHSIVPVVYIPLAYVLYREIGMLLFKKERNHVSLFILMICIGNFFIGNHYDTSYEMLTTSVWQGGTFLYNIALPGIFYFEFKFLKKGQNVLDLVMAGMMFIIGVMSVPKSGIVLSSLTVILLGFSFLVERMLTKRKRIDAGINI</sequence>
<name>A0A7V7QKF9_9FIRM</name>
<comment type="caution">
    <text evidence="2">The sequence shown here is derived from an EMBL/GenBank/DDBJ whole genome shotgun (WGS) entry which is preliminary data.</text>
</comment>
<feature type="transmembrane region" description="Helical" evidence="1">
    <location>
        <begin position="248"/>
        <end position="266"/>
    </location>
</feature>
<reference evidence="2 3" key="1">
    <citation type="submission" date="2019-09" db="EMBL/GenBank/DDBJ databases">
        <authorList>
            <person name="Valk L.C."/>
        </authorList>
    </citation>
    <scope>NUCLEOTIDE SEQUENCE [LARGE SCALE GENOMIC DNA]</scope>
    <source>
        <strain evidence="2">GalUA</strain>
    </source>
</reference>
<feature type="transmembrane region" description="Helical" evidence="1">
    <location>
        <begin position="278"/>
        <end position="294"/>
    </location>
</feature>
<keyword evidence="1" id="KW-0472">Membrane</keyword>
<dbReference type="OrthoDB" id="1827913at2"/>
<dbReference type="Proteomes" id="UP000461768">
    <property type="component" value="Unassembled WGS sequence"/>
</dbReference>
<dbReference type="Pfam" id="PF19554">
    <property type="entry name" value="DUF6077"/>
    <property type="match status" value="1"/>
</dbReference>
<protein>
    <submittedName>
        <fullName evidence="2">Uncharacterized protein</fullName>
    </submittedName>
</protein>
<keyword evidence="1" id="KW-1133">Transmembrane helix</keyword>
<keyword evidence="1" id="KW-0812">Transmembrane</keyword>
<feature type="transmembrane region" description="Helical" evidence="1">
    <location>
        <begin position="217"/>
        <end position="236"/>
    </location>
</feature>
<organism evidence="2 3">
    <name type="scientific">Candidatus Galacturonatibacter soehngenii</name>
    <dbReference type="NCBI Taxonomy" id="2307010"/>
    <lineage>
        <taxon>Bacteria</taxon>
        <taxon>Bacillati</taxon>
        <taxon>Bacillota</taxon>
        <taxon>Clostridia</taxon>
        <taxon>Lachnospirales</taxon>
        <taxon>Lachnospiraceae</taxon>
        <taxon>Candidatus Galacturonatibacter</taxon>
    </lineage>
</organism>
<feature type="transmembrane region" description="Helical" evidence="1">
    <location>
        <begin position="104"/>
        <end position="124"/>
    </location>
</feature>
<proteinExistence type="predicted"/>
<feature type="transmembrane region" description="Helical" evidence="1">
    <location>
        <begin position="300"/>
        <end position="316"/>
    </location>
</feature>
<reference evidence="2 3" key="2">
    <citation type="submission" date="2020-02" db="EMBL/GenBank/DDBJ databases">
        <title>Candidatus Galacturonibacter soehngenii shows hetero-acetogenic catabolism of galacturonic acid but lacks a canonical carbon monoxide dehydrogenase/acetyl-CoA synthase complex.</title>
        <authorList>
            <person name="Diender M."/>
            <person name="Stouten G.R."/>
            <person name="Petersen J.F."/>
            <person name="Nielsen P.H."/>
            <person name="Dueholm M.S."/>
            <person name="Pronk J.T."/>
            <person name="Van Loosdrecht M.C.M."/>
        </authorList>
    </citation>
    <scope>NUCLEOTIDE SEQUENCE [LARGE SCALE GENOMIC DNA]</scope>
    <source>
        <strain evidence="2">GalUA</strain>
    </source>
</reference>
<dbReference type="AlphaFoldDB" id="A0A7V7QKF9"/>
<evidence type="ECO:0000256" key="1">
    <source>
        <dbReference type="SAM" id="Phobius"/>
    </source>
</evidence>
<gene>
    <name evidence="2" type="ORF">F7O84_11980</name>
</gene>
<dbReference type="InterPro" id="IPR045723">
    <property type="entry name" value="DUF6077"/>
</dbReference>
<feature type="transmembrane region" description="Helical" evidence="1">
    <location>
        <begin position="38"/>
        <end position="59"/>
    </location>
</feature>
<feature type="transmembrane region" description="Helical" evidence="1">
    <location>
        <begin position="180"/>
        <end position="205"/>
    </location>
</feature>